<proteinExistence type="predicted"/>
<keyword evidence="2" id="KW-0201">Cytochrome c-type biogenesis</keyword>
<reference evidence="6 7" key="1">
    <citation type="submission" date="2019-08" db="EMBL/GenBank/DDBJ databases">
        <title>Draft genome sequencing and comparative genomics of hatchery-associated Vibrios.</title>
        <authorList>
            <person name="Kehlet-Delgado H."/>
            <person name="Mueller R.S."/>
        </authorList>
    </citation>
    <scope>NUCLEOTIDE SEQUENCE [LARGE SCALE GENOMIC DNA]</scope>
    <source>
        <strain evidence="6 7">01-65-5-1</strain>
    </source>
</reference>
<dbReference type="Gene3D" id="1.25.40.10">
    <property type="entry name" value="Tetratricopeptide repeat domain"/>
    <property type="match status" value="1"/>
</dbReference>
<dbReference type="InterPro" id="IPR051263">
    <property type="entry name" value="C-type_cytochrome_biogenesis"/>
</dbReference>
<evidence type="ECO:0000256" key="2">
    <source>
        <dbReference type="ARBA" id="ARBA00022748"/>
    </source>
</evidence>
<dbReference type="PROSITE" id="PS50005">
    <property type="entry name" value="TPR"/>
    <property type="match status" value="1"/>
</dbReference>
<keyword evidence="3 4" id="KW-0802">TPR repeat</keyword>
<dbReference type="InterPro" id="IPR011990">
    <property type="entry name" value="TPR-like_helical_dom_sf"/>
</dbReference>
<evidence type="ECO:0000256" key="1">
    <source>
        <dbReference type="ARBA" id="ARBA00022737"/>
    </source>
</evidence>
<sequence length="186" mass="21037">MNKSFGVLMKRVLLASLVIAVPVYIWLQGQPPAPIAELEPQQTHQEWMLSLQDQLKQDPNQAELWFQLGHGYLNNQDFSSALTCFDYAVRLSQPPSANQLAAKATALYYVHKQRMTPEVSSLLEQALGIEANNLTALTLIASDHFISFRYQEAIDTWTRMLDSNHPELDRETVIRSLNQAKALNKG</sequence>
<name>A0AAE5GR14_9VIBR</name>
<gene>
    <name evidence="6" type="ORF">F0237_12220</name>
</gene>
<feature type="repeat" description="TPR" evidence="4">
    <location>
        <begin position="62"/>
        <end position="95"/>
    </location>
</feature>
<dbReference type="AlphaFoldDB" id="A0AAE5GR14"/>
<keyword evidence="1" id="KW-0677">Repeat</keyword>
<dbReference type="SUPFAM" id="SSF48452">
    <property type="entry name" value="TPR-like"/>
    <property type="match status" value="1"/>
</dbReference>
<dbReference type="GO" id="GO:0017004">
    <property type="term" value="P:cytochrome complex assembly"/>
    <property type="evidence" value="ECO:0007669"/>
    <property type="project" value="UniProtKB-KW"/>
</dbReference>
<evidence type="ECO:0000259" key="5">
    <source>
        <dbReference type="Pfam" id="PF23914"/>
    </source>
</evidence>
<dbReference type="InterPro" id="IPR056413">
    <property type="entry name" value="TPR_CcmH_CycH"/>
</dbReference>
<evidence type="ECO:0000313" key="7">
    <source>
        <dbReference type="Proteomes" id="UP000572722"/>
    </source>
</evidence>
<feature type="domain" description="Cytochrome c-type biogenesis protein H TPR" evidence="5">
    <location>
        <begin position="43"/>
        <end position="163"/>
    </location>
</feature>
<evidence type="ECO:0000256" key="4">
    <source>
        <dbReference type="PROSITE-ProRule" id="PRU00339"/>
    </source>
</evidence>
<dbReference type="Pfam" id="PF23914">
    <property type="entry name" value="TPR_CcmH_CycH"/>
    <property type="match status" value="1"/>
</dbReference>
<dbReference type="PANTHER" id="PTHR47870:SF1">
    <property type="entry name" value="CYTOCHROME C-TYPE BIOGENESIS PROTEIN CCMH"/>
    <property type="match status" value="1"/>
</dbReference>
<comment type="caution">
    <text evidence="6">The sequence shown here is derived from an EMBL/GenBank/DDBJ whole genome shotgun (WGS) entry which is preliminary data.</text>
</comment>
<organism evidence="6 7">
    <name type="scientific">Vibrio tubiashii</name>
    <dbReference type="NCBI Taxonomy" id="29498"/>
    <lineage>
        <taxon>Bacteria</taxon>
        <taxon>Pseudomonadati</taxon>
        <taxon>Pseudomonadota</taxon>
        <taxon>Gammaproteobacteria</taxon>
        <taxon>Vibrionales</taxon>
        <taxon>Vibrionaceae</taxon>
        <taxon>Vibrio</taxon>
        <taxon>Vibrio oreintalis group</taxon>
    </lineage>
</organism>
<dbReference type="GO" id="GO:0005886">
    <property type="term" value="C:plasma membrane"/>
    <property type="evidence" value="ECO:0007669"/>
    <property type="project" value="TreeGrafter"/>
</dbReference>
<evidence type="ECO:0000313" key="6">
    <source>
        <dbReference type="EMBL" id="NOI81426.1"/>
    </source>
</evidence>
<accession>A0AAE5GR14</accession>
<dbReference type="InterPro" id="IPR019734">
    <property type="entry name" value="TPR_rpt"/>
</dbReference>
<evidence type="ECO:0000256" key="3">
    <source>
        <dbReference type="ARBA" id="ARBA00022803"/>
    </source>
</evidence>
<dbReference type="PANTHER" id="PTHR47870">
    <property type="entry name" value="CYTOCHROME C-TYPE BIOGENESIS PROTEIN CCMH"/>
    <property type="match status" value="1"/>
</dbReference>
<protein>
    <submittedName>
        <fullName evidence="6">Nitrite reductase</fullName>
    </submittedName>
</protein>
<dbReference type="EMBL" id="VTXO01000004">
    <property type="protein sequence ID" value="NOI81426.1"/>
    <property type="molecule type" value="Genomic_DNA"/>
</dbReference>
<dbReference type="Proteomes" id="UP000572722">
    <property type="component" value="Unassembled WGS sequence"/>
</dbReference>